<organism evidence="4 5">
    <name type="scientific">Sulfobacillus benefaciens</name>
    <dbReference type="NCBI Taxonomy" id="453960"/>
    <lineage>
        <taxon>Bacteria</taxon>
        <taxon>Bacillati</taxon>
        <taxon>Bacillota</taxon>
        <taxon>Clostridia</taxon>
        <taxon>Eubacteriales</taxon>
        <taxon>Clostridiales Family XVII. Incertae Sedis</taxon>
        <taxon>Sulfobacillus</taxon>
    </lineage>
</organism>
<sequence length="262" mass="30634">MRSQSLIFTIFGDYILDHGGTIRASSLVRLMAEFGVTETAVRAELLRMRQKGVAVVTRIGKHSHYTLSRAGLRRLKDGTDRLYYPEPHPWDNKWRVFVYAVAETRRTLRDQLRKELAWYGMGQIAQSTWISPNAIETMLQSIIDEYLGQDEASVFLADHLGDSDQLVKRCWDLDRIRFLYEQFIEQWHPVQEQVQNWSDNEAFVHRIQLVHEFRKFFNIDPQLPESLLPAEWAGYAAGRLFRDLREALGPAADRFFRTAFEP</sequence>
<proteinExistence type="predicted"/>
<feature type="domain" description="Transcriptional repressor PaaX-like N-terminal" evidence="1">
    <location>
        <begin position="2"/>
        <end position="70"/>
    </location>
</feature>
<dbReference type="Gene3D" id="1.20.58.1460">
    <property type="match status" value="1"/>
</dbReference>
<dbReference type="InterPro" id="IPR036388">
    <property type="entry name" value="WH-like_DNA-bd_sf"/>
</dbReference>
<evidence type="ECO:0000259" key="1">
    <source>
        <dbReference type="Pfam" id="PF07848"/>
    </source>
</evidence>
<dbReference type="Gene3D" id="1.10.10.10">
    <property type="entry name" value="Winged helix-like DNA-binding domain superfamily/Winged helix DNA-binding domain"/>
    <property type="match status" value="1"/>
</dbReference>
<reference evidence="4 5" key="1">
    <citation type="journal article" date="2014" name="BMC Genomics">
        <title>Comparison of environmental and isolate Sulfobacillus genomes reveals diverse carbon, sulfur, nitrogen, and hydrogen metabolisms.</title>
        <authorList>
            <person name="Justice N.B."/>
            <person name="Norman A."/>
            <person name="Brown C.T."/>
            <person name="Singh A."/>
            <person name="Thomas B.C."/>
            <person name="Banfield J.F."/>
        </authorList>
    </citation>
    <scope>NUCLEOTIDE SEQUENCE [LARGE SCALE GENOMIC DNA]</scope>
    <source>
        <strain evidence="4">AMDSBA4</strain>
    </source>
</reference>
<dbReference type="EMBL" id="PXYW01000012">
    <property type="protein sequence ID" value="PSR34124.1"/>
    <property type="molecule type" value="Genomic_DNA"/>
</dbReference>
<feature type="domain" description="Transcriptional repressor PaaX-like central Cas2-like" evidence="3">
    <location>
        <begin position="88"/>
        <end position="164"/>
    </location>
</feature>
<dbReference type="Proteomes" id="UP000242972">
    <property type="component" value="Unassembled WGS sequence"/>
</dbReference>
<dbReference type="InterPro" id="IPR012906">
    <property type="entry name" value="PaaX-like_N"/>
</dbReference>
<dbReference type="Gene3D" id="3.30.70.2650">
    <property type="match status" value="1"/>
</dbReference>
<evidence type="ECO:0000259" key="3">
    <source>
        <dbReference type="Pfam" id="PF20803"/>
    </source>
</evidence>
<dbReference type="PIRSF" id="PIRSF020623">
    <property type="entry name" value="PaaX"/>
    <property type="match status" value="1"/>
</dbReference>
<evidence type="ECO:0000313" key="4">
    <source>
        <dbReference type="EMBL" id="PSR34124.1"/>
    </source>
</evidence>
<feature type="domain" description="Transcriptional repressor PaaX-like C-terminal" evidence="2">
    <location>
        <begin position="171"/>
        <end position="257"/>
    </location>
</feature>
<gene>
    <name evidence="4" type="ORF">C7B46_06925</name>
</gene>
<dbReference type="Pfam" id="PF08223">
    <property type="entry name" value="PaaX_C"/>
    <property type="match status" value="1"/>
</dbReference>
<accession>A0A2T2XI11</accession>
<name>A0A2T2XI11_9FIRM</name>
<dbReference type="InterPro" id="IPR011965">
    <property type="entry name" value="PaaX_trns_reg"/>
</dbReference>
<dbReference type="InterPro" id="IPR048846">
    <property type="entry name" value="PaaX-like_central"/>
</dbReference>
<dbReference type="InterPro" id="IPR013225">
    <property type="entry name" value="PaaX_C"/>
</dbReference>
<dbReference type="GO" id="GO:0006351">
    <property type="term" value="P:DNA-templated transcription"/>
    <property type="evidence" value="ECO:0007669"/>
    <property type="project" value="InterPro"/>
</dbReference>
<dbReference type="Pfam" id="PF07848">
    <property type="entry name" value="PaaX"/>
    <property type="match status" value="1"/>
</dbReference>
<evidence type="ECO:0000313" key="5">
    <source>
        <dbReference type="Proteomes" id="UP000242972"/>
    </source>
</evidence>
<dbReference type="AlphaFoldDB" id="A0A2T2XI11"/>
<evidence type="ECO:0000259" key="2">
    <source>
        <dbReference type="Pfam" id="PF08223"/>
    </source>
</evidence>
<protein>
    <submittedName>
        <fullName evidence="4">Transcriptional regulator PaaX</fullName>
    </submittedName>
</protein>
<dbReference type="PANTHER" id="PTHR30319:SF1">
    <property type="entry name" value="TRANSCRIPTIONAL REPRESSOR PAAX"/>
    <property type="match status" value="1"/>
</dbReference>
<dbReference type="Pfam" id="PF20803">
    <property type="entry name" value="PaaX_M"/>
    <property type="match status" value="1"/>
</dbReference>
<dbReference type="PANTHER" id="PTHR30319">
    <property type="entry name" value="PHENYLACETIC ACID REGULATOR-RELATED TRANSCRIPTIONAL REPRESSOR"/>
    <property type="match status" value="1"/>
</dbReference>
<comment type="caution">
    <text evidence="4">The sequence shown here is derived from an EMBL/GenBank/DDBJ whole genome shotgun (WGS) entry which is preliminary data.</text>
</comment>